<dbReference type="CDD" id="cd04762">
    <property type="entry name" value="HTH_MerR-trunc"/>
    <property type="match status" value="1"/>
</dbReference>
<comment type="caution">
    <text evidence="4">The sequence shown here is derived from an EMBL/GenBank/DDBJ whole genome shotgun (WGS) entry which is preliminary data.</text>
</comment>
<evidence type="ECO:0000313" key="4">
    <source>
        <dbReference type="EMBL" id="RZS90955.1"/>
    </source>
</evidence>
<dbReference type="InterPro" id="IPR010093">
    <property type="entry name" value="SinI_DNA-bd"/>
</dbReference>
<dbReference type="EMBL" id="SGXD01000001">
    <property type="protein sequence ID" value="RZS90955.1"/>
    <property type="molecule type" value="Genomic_DNA"/>
</dbReference>
<evidence type="ECO:0000259" key="3">
    <source>
        <dbReference type="PROSITE" id="PS51866"/>
    </source>
</evidence>
<keyword evidence="5" id="KW-1185">Reference proteome</keyword>
<dbReference type="InterPro" id="IPR008995">
    <property type="entry name" value="Mo/tungstate-bd_C_term_dom"/>
</dbReference>
<dbReference type="Gene3D" id="1.10.1660.10">
    <property type="match status" value="1"/>
</dbReference>
<dbReference type="SUPFAM" id="SSF50331">
    <property type="entry name" value="MOP-like"/>
    <property type="match status" value="1"/>
</dbReference>
<sequence length="134" mass="14330">MPTYRMREAAELLGVSDDTVRRWADSGRLPTHDEGGRRVVEGTELARVASELGGGSESGAPRPIVAESARNRFTGLVTRVVRDTVMAQVEIQSGPHRLVSLMSREAADELGLEPGVLAVAAVKSTNVVVEIPAR</sequence>
<keyword evidence="1 2" id="KW-0500">Molybdenum</keyword>
<evidence type="ECO:0000256" key="2">
    <source>
        <dbReference type="PROSITE-ProRule" id="PRU01213"/>
    </source>
</evidence>
<dbReference type="GO" id="GO:0003677">
    <property type="term" value="F:DNA binding"/>
    <property type="evidence" value="ECO:0007669"/>
    <property type="project" value="InterPro"/>
</dbReference>
<evidence type="ECO:0000256" key="1">
    <source>
        <dbReference type="ARBA" id="ARBA00022505"/>
    </source>
</evidence>
<dbReference type="Pfam" id="PF03459">
    <property type="entry name" value="TOBE"/>
    <property type="match status" value="1"/>
</dbReference>
<reference evidence="4 5" key="1">
    <citation type="submission" date="2019-02" db="EMBL/GenBank/DDBJ databases">
        <title>Genomic Encyclopedia of Type Strains, Phase IV (KMG-IV): sequencing the most valuable type-strain genomes for metagenomic binning, comparative biology and taxonomic classification.</title>
        <authorList>
            <person name="Goeker M."/>
        </authorList>
    </citation>
    <scope>NUCLEOTIDE SEQUENCE [LARGE SCALE GENOMIC DNA]</scope>
    <source>
        <strain evidence="4 5">DSM 45622</strain>
    </source>
</reference>
<dbReference type="Pfam" id="PF12728">
    <property type="entry name" value="HTH_17"/>
    <property type="match status" value="1"/>
</dbReference>
<dbReference type="OrthoDB" id="271159at2"/>
<dbReference type="SUPFAM" id="SSF46955">
    <property type="entry name" value="Putative DNA-binding domain"/>
    <property type="match status" value="1"/>
</dbReference>
<dbReference type="InterPro" id="IPR041657">
    <property type="entry name" value="HTH_17"/>
</dbReference>
<dbReference type="NCBIfam" id="TIGR01764">
    <property type="entry name" value="excise"/>
    <property type="match status" value="1"/>
</dbReference>
<feature type="domain" description="Mop" evidence="3">
    <location>
        <begin position="66"/>
        <end position="131"/>
    </location>
</feature>
<dbReference type="PROSITE" id="PS51866">
    <property type="entry name" value="MOP"/>
    <property type="match status" value="1"/>
</dbReference>
<dbReference type="GO" id="GO:0015689">
    <property type="term" value="P:molybdate ion transport"/>
    <property type="evidence" value="ECO:0007669"/>
    <property type="project" value="InterPro"/>
</dbReference>
<dbReference type="AlphaFoldDB" id="A0A4Q7NUY5"/>
<proteinExistence type="predicted"/>
<name>A0A4Q7NUY5_9ACTN</name>
<gene>
    <name evidence="4" type="ORF">EV189_0185</name>
</gene>
<dbReference type="InterPro" id="IPR005116">
    <property type="entry name" value="Transp-assoc_OB_typ1"/>
</dbReference>
<evidence type="ECO:0000313" key="5">
    <source>
        <dbReference type="Proteomes" id="UP000293638"/>
    </source>
</evidence>
<protein>
    <submittedName>
        <fullName evidence="4">Molybdopterin-binding protein</fullName>
    </submittedName>
</protein>
<dbReference type="InterPro" id="IPR004606">
    <property type="entry name" value="Mop_domain"/>
</dbReference>
<accession>A0A4Q7NUY5</accession>
<dbReference type="Proteomes" id="UP000293638">
    <property type="component" value="Unassembled WGS sequence"/>
</dbReference>
<organism evidence="4 5">
    <name type="scientific">Motilibacter rhizosphaerae</name>
    <dbReference type="NCBI Taxonomy" id="598652"/>
    <lineage>
        <taxon>Bacteria</taxon>
        <taxon>Bacillati</taxon>
        <taxon>Actinomycetota</taxon>
        <taxon>Actinomycetes</taxon>
        <taxon>Motilibacterales</taxon>
        <taxon>Motilibacteraceae</taxon>
        <taxon>Motilibacter</taxon>
    </lineage>
</organism>
<dbReference type="Gene3D" id="2.40.50.100">
    <property type="match status" value="1"/>
</dbReference>
<dbReference type="InterPro" id="IPR009061">
    <property type="entry name" value="DNA-bd_dom_put_sf"/>
</dbReference>